<evidence type="ECO:0000259" key="3">
    <source>
        <dbReference type="Pfam" id="PF02195"/>
    </source>
</evidence>
<feature type="domain" description="ParB-like N-terminal" evidence="3">
    <location>
        <begin position="42"/>
        <end position="82"/>
    </location>
</feature>
<dbReference type="SUPFAM" id="SSF109709">
    <property type="entry name" value="KorB DNA-binding domain-like"/>
    <property type="match status" value="1"/>
</dbReference>
<gene>
    <name evidence="5" type="ORF">IAB73_09440</name>
</gene>
<keyword evidence="2" id="KW-0159">Chromosome partition</keyword>
<dbReference type="Pfam" id="PF17762">
    <property type="entry name" value="HTH_ParB"/>
    <property type="match status" value="1"/>
</dbReference>
<dbReference type="Gene3D" id="1.10.10.2830">
    <property type="match status" value="1"/>
</dbReference>
<dbReference type="Pfam" id="PF02195">
    <property type="entry name" value="ParB_N"/>
    <property type="match status" value="1"/>
</dbReference>
<dbReference type="InterPro" id="IPR041468">
    <property type="entry name" value="HTH_ParB/Spo0J"/>
</dbReference>
<evidence type="ECO:0000313" key="5">
    <source>
        <dbReference type="EMBL" id="HIQ72415.1"/>
    </source>
</evidence>
<dbReference type="PANTHER" id="PTHR33375">
    <property type="entry name" value="CHROMOSOME-PARTITIONING PROTEIN PARB-RELATED"/>
    <property type="match status" value="1"/>
</dbReference>
<dbReference type="InterPro" id="IPR003115">
    <property type="entry name" value="ParB_N"/>
</dbReference>
<dbReference type="SUPFAM" id="SSF110849">
    <property type="entry name" value="ParB/Sulfiredoxin"/>
    <property type="match status" value="1"/>
</dbReference>
<comment type="caution">
    <text evidence="5">The sequence shown here is derived from an EMBL/GenBank/DDBJ whole genome shotgun (WGS) entry which is preliminary data.</text>
</comment>
<organism evidence="5 6">
    <name type="scientific">Candidatus Onthenecus intestinigallinarum</name>
    <dbReference type="NCBI Taxonomy" id="2840875"/>
    <lineage>
        <taxon>Bacteria</taxon>
        <taxon>Bacillati</taxon>
        <taxon>Bacillota</taxon>
        <taxon>Clostridia</taxon>
        <taxon>Eubacteriales</taxon>
        <taxon>Candidatus Onthenecus</taxon>
    </lineage>
</organism>
<dbReference type="NCBIfam" id="TIGR00180">
    <property type="entry name" value="parB_part"/>
    <property type="match status" value="1"/>
</dbReference>
<name>A0A9D0ZBL5_9FIRM</name>
<dbReference type="FunFam" id="1.10.10.2830:FF:000001">
    <property type="entry name" value="Chromosome partitioning protein ParB"/>
    <property type="match status" value="1"/>
</dbReference>
<dbReference type="GO" id="GO:0007059">
    <property type="term" value="P:chromosome segregation"/>
    <property type="evidence" value="ECO:0007669"/>
    <property type="project" value="UniProtKB-KW"/>
</dbReference>
<evidence type="ECO:0000313" key="6">
    <source>
        <dbReference type="Proteomes" id="UP000886887"/>
    </source>
</evidence>
<dbReference type="InterPro" id="IPR050336">
    <property type="entry name" value="Chromosome_partition/occlusion"/>
</dbReference>
<evidence type="ECO:0000259" key="4">
    <source>
        <dbReference type="Pfam" id="PF17762"/>
    </source>
</evidence>
<evidence type="ECO:0000256" key="2">
    <source>
        <dbReference type="ARBA" id="ARBA00022829"/>
    </source>
</evidence>
<proteinExistence type="inferred from homology"/>
<sequence>MLRSEEKMVFLNGVPCKQVCWIDVSAILPRAQPRHGVGAASGDEQPLTVRATAQDGVYELIAGERTLRALRRAGITQVEAIVMPEGIHEGELGELIVSLASGRLHYFEEAEGYARAIREFKLSQEELAARVGRSQSSIANKLRLLRLEEPVREVLRSGRLGERHARALLRLTSPQDRLQIARQAAECVLSVRDTEALVERAVQRARGALPAGQGGRKVIPLVRDHRLYLNAIRGIVSQMKASGVQVDCTLRDLGDRVEMQVTVPRRRLEAAD</sequence>
<protein>
    <submittedName>
        <fullName evidence="5">ParB/RepB/Spo0J family partition protein</fullName>
    </submittedName>
</protein>
<dbReference type="InterPro" id="IPR004437">
    <property type="entry name" value="ParB/RepB/Spo0J"/>
</dbReference>
<accession>A0A9D0ZBL5</accession>
<dbReference type="Proteomes" id="UP000886887">
    <property type="component" value="Unassembled WGS sequence"/>
</dbReference>
<dbReference type="InterPro" id="IPR036086">
    <property type="entry name" value="ParB/Sulfiredoxin_sf"/>
</dbReference>
<dbReference type="Gene3D" id="3.90.1530.30">
    <property type="match status" value="1"/>
</dbReference>
<dbReference type="GO" id="GO:0003677">
    <property type="term" value="F:DNA binding"/>
    <property type="evidence" value="ECO:0007669"/>
    <property type="project" value="InterPro"/>
</dbReference>
<reference evidence="5" key="1">
    <citation type="submission" date="2020-10" db="EMBL/GenBank/DDBJ databases">
        <authorList>
            <person name="Gilroy R."/>
        </authorList>
    </citation>
    <scope>NUCLEOTIDE SEQUENCE</scope>
    <source>
        <strain evidence="5">ChiSxjej2B14-6234</strain>
    </source>
</reference>
<reference evidence="5" key="2">
    <citation type="journal article" date="2021" name="PeerJ">
        <title>Extensive microbial diversity within the chicken gut microbiome revealed by metagenomics and culture.</title>
        <authorList>
            <person name="Gilroy R."/>
            <person name="Ravi A."/>
            <person name="Getino M."/>
            <person name="Pursley I."/>
            <person name="Horton D.L."/>
            <person name="Alikhan N.F."/>
            <person name="Baker D."/>
            <person name="Gharbi K."/>
            <person name="Hall N."/>
            <person name="Watson M."/>
            <person name="Adriaenssens E.M."/>
            <person name="Foster-Nyarko E."/>
            <person name="Jarju S."/>
            <person name="Secka A."/>
            <person name="Antonio M."/>
            <person name="Oren A."/>
            <person name="Chaudhuri R.R."/>
            <person name="La Ragione R."/>
            <person name="Hildebrand F."/>
            <person name="Pallen M.J."/>
        </authorList>
    </citation>
    <scope>NUCLEOTIDE SEQUENCE</scope>
    <source>
        <strain evidence="5">ChiSxjej2B14-6234</strain>
    </source>
</reference>
<dbReference type="AlphaFoldDB" id="A0A9D0ZBL5"/>
<comment type="similarity">
    <text evidence="1">Belongs to the ParB family.</text>
</comment>
<dbReference type="PANTHER" id="PTHR33375:SF1">
    <property type="entry name" value="CHROMOSOME-PARTITIONING PROTEIN PARB-RELATED"/>
    <property type="match status" value="1"/>
</dbReference>
<dbReference type="EMBL" id="DVFJ01000035">
    <property type="protein sequence ID" value="HIQ72415.1"/>
    <property type="molecule type" value="Genomic_DNA"/>
</dbReference>
<dbReference type="GO" id="GO:0005694">
    <property type="term" value="C:chromosome"/>
    <property type="evidence" value="ECO:0007669"/>
    <property type="project" value="TreeGrafter"/>
</dbReference>
<feature type="domain" description="ParB/Spo0J HTH" evidence="4">
    <location>
        <begin position="104"/>
        <end position="201"/>
    </location>
</feature>
<evidence type="ECO:0000256" key="1">
    <source>
        <dbReference type="ARBA" id="ARBA00006295"/>
    </source>
</evidence>
<dbReference type="GO" id="GO:0045881">
    <property type="term" value="P:positive regulation of sporulation resulting in formation of a cellular spore"/>
    <property type="evidence" value="ECO:0007669"/>
    <property type="project" value="TreeGrafter"/>
</dbReference>